<evidence type="ECO:0000259" key="12">
    <source>
        <dbReference type="Pfam" id="PF00912"/>
    </source>
</evidence>
<keyword evidence="2" id="KW-0997">Cell inner membrane</keyword>
<feature type="region of interest" description="Disordered" evidence="11">
    <location>
        <begin position="139"/>
        <end position="172"/>
    </location>
</feature>
<name>A0ABZ2LV00_9BACT</name>
<evidence type="ECO:0000256" key="4">
    <source>
        <dbReference type="ARBA" id="ARBA00022679"/>
    </source>
</evidence>
<keyword evidence="9" id="KW-0472">Membrane</keyword>
<evidence type="ECO:0000256" key="10">
    <source>
        <dbReference type="ARBA" id="ARBA00023316"/>
    </source>
</evidence>
<dbReference type="EMBL" id="CP089984">
    <property type="protein sequence ID" value="WXB14751.1"/>
    <property type="molecule type" value="Genomic_DNA"/>
</dbReference>
<dbReference type="Proteomes" id="UP001370348">
    <property type="component" value="Chromosome"/>
</dbReference>
<dbReference type="InterPro" id="IPR036950">
    <property type="entry name" value="PBP_transglycosylase"/>
</dbReference>
<feature type="compositionally biased region" description="Pro residues" evidence="11">
    <location>
        <begin position="224"/>
        <end position="238"/>
    </location>
</feature>
<feature type="compositionally biased region" description="Low complexity" evidence="11">
    <location>
        <begin position="250"/>
        <end position="263"/>
    </location>
</feature>
<evidence type="ECO:0000313" key="13">
    <source>
        <dbReference type="EMBL" id="WXB14751.1"/>
    </source>
</evidence>
<accession>A0ABZ2LV00</accession>
<reference evidence="13 14" key="1">
    <citation type="submission" date="2021-12" db="EMBL/GenBank/DDBJ databases">
        <title>Discovery of the Pendulisporaceae a myxobacterial family with distinct sporulation behavior and unique specialized metabolism.</title>
        <authorList>
            <person name="Garcia R."/>
            <person name="Popoff A."/>
            <person name="Bader C.D."/>
            <person name="Loehr J."/>
            <person name="Walesch S."/>
            <person name="Walt C."/>
            <person name="Boldt J."/>
            <person name="Bunk B."/>
            <person name="Haeckl F.J.F.P.J."/>
            <person name="Gunesch A.P."/>
            <person name="Birkelbach J."/>
            <person name="Nuebel U."/>
            <person name="Pietschmann T."/>
            <person name="Bach T."/>
            <person name="Mueller R."/>
        </authorList>
    </citation>
    <scope>NUCLEOTIDE SEQUENCE [LARGE SCALE GENOMIC DNA]</scope>
    <source>
        <strain evidence="13 14">MSr11954</strain>
    </source>
</reference>
<evidence type="ECO:0000256" key="11">
    <source>
        <dbReference type="SAM" id="MobiDB-lite"/>
    </source>
</evidence>
<dbReference type="RefSeq" id="WP_394824376.1">
    <property type="nucleotide sequence ID" value="NZ_CP089984.1"/>
</dbReference>
<evidence type="ECO:0000256" key="1">
    <source>
        <dbReference type="ARBA" id="ARBA00022475"/>
    </source>
</evidence>
<evidence type="ECO:0000256" key="8">
    <source>
        <dbReference type="ARBA" id="ARBA00022989"/>
    </source>
</evidence>
<keyword evidence="6" id="KW-0133">Cell shape</keyword>
<dbReference type="InterPro" id="IPR011812">
    <property type="entry name" value="Pep_trsgly"/>
</dbReference>
<evidence type="ECO:0000256" key="7">
    <source>
        <dbReference type="ARBA" id="ARBA00022984"/>
    </source>
</evidence>
<keyword evidence="10" id="KW-0961">Cell wall biogenesis/degradation</keyword>
<protein>
    <submittedName>
        <fullName evidence="13">Transglycosylase domain-containing protein</fullName>
    </submittedName>
</protein>
<dbReference type="PANTHER" id="PTHR30400">
    <property type="entry name" value="MONOFUNCTIONAL BIOSYNTHETIC PEPTIDOGLYCAN TRANSGLYCOSYLASE"/>
    <property type="match status" value="1"/>
</dbReference>
<keyword evidence="14" id="KW-1185">Reference proteome</keyword>
<keyword evidence="3" id="KW-0328">Glycosyltransferase</keyword>
<dbReference type="Gene3D" id="1.10.3810.10">
    <property type="entry name" value="Biosynthetic peptidoglycan transglycosylase-like"/>
    <property type="match status" value="1"/>
</dbReference>
<dbReference type="InterPro" id="IPR001264">
    <property type="entry name" value="Glyco_trans_51"/>
</dbReference>
<evidence type="ECO:0000256" key="2">
    <source>
        <dbReference type="ARBA" id="ARBA00022519"/>
    </source>
</evidence>
<dbReference type="PANTHER" id="PTHR30400:SF0">
    <property type="entry name" value="BIOSYNTHETIC PEPTIDOGLYCAN TRANSGLYCOSYLASE"/>
    <property type="match status" value="1"/>
</dbReference>
<dbReference type="Pfam" id="PF00912">
    <property type="entry name" value="Transgly"/>
    <property type="match status" value="1"/>
</dbReference>
<dbReference type="SUPFAM" id="SSF53955">
    <property type="entry name" value="Lysozyme-like"/>
    <property type="match status" value="1"/>
</dbReference>
<dbReference type="InterPro" id="IPR023346">
    <property type="entry name" value="Lysozyme-like_dom_sf"/>
</dbReference>
<evidence type="ECO:0000256" key="5">
    <source>
        <dbReference type="ARBA" id="ARBA00022692"/>
    </source>
</evidence>
<keyword evidence="7" id="KW-0573">Peptidoglycan synthesis</keyword>
<evidence type="ECO:0000256" key="9">
    <source>
        <dbReference type="ARBA" id="ARBA00023136"/>
    </source>
</evidence>
<organism evidence="13 14">
    <name type="scientific">Pendulispora albinea</name>
    <dbReference type="NCBI Taxonomy" id="2741071"/>
    <lineage>
        <taxon>Bacteria</taxon>
        <taxon>Pseudomonadati</taxon>
        <taxon>Myxococcota</taxon>
        <taxon>Myxococcia</taxon>
        <taxon>Myxococcales</taxon>
        <taxon>Sorangiineae</taxon>
        <taxon>Pendulisporaceae</taxon>
        <taxon>Pendulispora</taxon>
    </lineage>
</organism>
<keyword evidence="5" id="KW-0812">Transmembrane</keyword>
<sequence>MGEKRGLEVDIKDVRLGWFALKLSDVEVRPEGVPQVRVTLPQVDVAFGAWMRPEKVALVGGRLAVEGALADLESAFDAWKVRHPSGSSGKGGGSAERRKKLELRGDALSVSWVGGVDSFEVSGISFSRDEQGVRVAASELHAKHDAEPGVRDDAKPDAKRDVDKHDAKHDAHNDWAVEMAELGARLSKEGALVEAGAKWVALDLGGNAKTSNAAPAKKSDAVEAPPPVAAAHAEPPPRVAKRRGGGGAGTNVTGTGAAGTNAAGPGGGQASTRGGHASAPPSPSANAPAADPTPLVRLPDLHAVRARLATLANLFAAHSERDAAVKVEGLSFRWGREPHRLTVGPGPVSLSRSQQGDELVLEFSTSQSPSGTPLSLRGELPLGRGDARVSLAGGPVALAALGAKEGAAGLTDVERGTIAGKGSLVLSDAGDALSFDVDVGAKNISISDPRLADDVVRGLGASARARGVLSDRGVLRLEDSEASLGALRLALRGTLEQSGERTQGDFAFAVPGARCQDLFESIPSALLPTLDGAEMMGTFGGKGALRFDSSKLDELALDYDFDNSCKLTVVPPELEKRRFSRPFTHRIYLADGTVGEQETGPGTPAWTDLGAISPYMQVAVLTTEDAAFFRHHGFNHRAIRESLITNLKTRRFVRGASTITMQLAKNLFLSREKTLSRKFEEVILTSYLEQNFTKQEIVELYFNVVEFGPDIYGITQAADHYFGRRPDEIHLEEAFFLASLLPRPLAYHKSYERGELSESWTKTLHSLMQTAFKRGTISRTELDDGLGESVVFHKPDTPRPVPRPPVVGSRLFEQAIQK</sequence>
<keyword evidence="1" id="KW-1003">Cell membrane</keyword>
<keyword evidence="8" id="KW-1133">Transmembrane helix</keyword>
<proteinExistence type="predicted"/>
<gene>
    <name evidence="13" type="ORF">LZC94_43900</name>
</gene>
<evidence type="ECO:0000256" key="6">
    <source>
        <dbReference type="ARBA" id="ARBA00022960"/>
    </source>
</evidence>
<feature type="region of interest" description="Disordered" evidence="11">
    <location>
        <begin position="210"/>
        <end position="294"/>
    </location>
</feature>
<evidence type="ECO:0000313" key="14">
    <source>
        <dbReference type="Proteomes" id="UP001370348"/>
    </source>
</evidence>
<feature type="domain" description="Glycosyl transferase family 51" evidence="12">
    <location>
        <begin position="605"/>
        <end position="763"/>
    </location>
</feature>
<evidence type="ECO:0000256" key="3">
    <source>
        <dbReference type="ARBA" id="ARBA00022676"/>
    </source>
</evidence>
<feature type="compositionally biased region" description="Basic and acidic residues" evidence="11">
    <location>
        <begin position="140"/>
        <end position="172"/>
    </location>
</feature>
<keyword evidence="4" id="KW-0808">Transferase</keyword>
<feature type="compositionally biased region" description="Low complexity" evidence="11">
    <location>
        <begin position="284"/>
        <end position="294"/>
    </location>
</feature>